<feature type="region of interest" description="Disordered" evidence="1">
    <location>
        <begin position="16"/>
        <end position="54"/>
    </location>
</feature>
<dbReference type="AlphaFoldDB" id="A0A085NGF1"/>
<organism evidence="3">
    <name type="scientific">Trichuris suis</name>
    <name type="common">pig whipworm</name>
    <dbReference type="NCBI Taxonomy" id="68888"/>
    <lineage>
        <taxon>Eukaryota</taxon>
        <taxon>Metazoa</taxon>
        <taxon>Ecdysozoa</taxon>
        <taxon>Nematoda</taxon>
        <taxon>Enoplea</taxon>
        <taxon>Dorylaimia</taxon>
        <taxon>Trichinellida</taxon>
        <taxon>Trichuridae</taxon>
        <taxon>Trichuris</taxon>
    </lineage>
</organism>
<protein>
    <submittedName>
        <fullName evidence="3">Uncharacterized protein</fullName>
    </submittedName>
</protein>
<sequence length="79" mass="8406">MWVLQGANEGPVWLQAAEGRPRKAQGSTESRGGDPVPGPGAICRRGGPSSPHANWSAPHRVLSWSLLITYDGAQEQMEG</sequence>
<dbReference type="Proteomes" id="UP000030764">
    <property type="component" value="Unassembled WGS sequence"/>
</dbReference>
<proteinExistence type="predicted"/>
<dbReference type="Proteomes" id="UP000030758">
    <property type="component" value="Unassembled WGS sequence"/>
</dbReference>
<keyword evidence="4" id="KW-1185">Reference proteome</keyword>
<accession>A0A085NGF1</accession>
<evidence type="ECO:0000313" key="2">
    <source>
        <dbReference type="EMBL" id="KFD50776.1"/>
    </source>
</evidence>
<evidence type="ECO:0000313" key="4">
    <source>
        <dbReference type="Proteomes" id="UP000030764"/>
    </source>
</evidence>
<name>A0A085NGF1_9BILA</name>
<gene>
    <name evidence="2" type="ORF">M513_08317</name>
    <name evidence="3" type="ORF">M514_08317</name>
</gene>
<evidence type="ECO:0000256" key="1">
    <source>
        <dbReference type="SAM" id="MobiDB-lite"/>
    </source>
</evidence>
<evidence type="ECO:0000313" key="3">
    <source>
        <dbReference type="EMBL" id="KFD68547.1"/>
    </source>
</evidence>
<reference evidence="3 4" key="1">
    <citation type="journal article" date="2014" name="Nat. Genet.">
        <title>Genome and transcriptome of the porcine whipworm Trichuris suis.</title>
        <authorList>
            <person name="Jex A.R."/>
            <person name="Nejsum P."/>
            <person name="Schwarz E.M."/>
            <person name="Hu L."/>
            <person name="Young N.D."/>
            <person name="Hall R.S."/>
            <person name="Korhonen P.K."/>
            <person name="Liao S."/>
            <person name="Thamsborg S."/>
            <person name="Xia J."/>
            <person name="Xu P."/>
            <person name="Wang S."/>
            <person name="Scheerlinck J.P."/>
            <person name="Hofmann A."/>
            <person name="Sternberg P.W."/>
            <person name="Wang J."/>
            <person name="Gasser R.B."/>
        </authorList>
    </citation>
    <scope>NUCLEOTIDE SEQUENCE [LARGE SCALE GENOMIC DNA]</scope>
    <source>
        <strain evidence="3">DCEP-RM93F</strain>
        <strain evidence="2">DCEP-RM93M</strain>
    </source>
</reference>
<dbReference type="EMBL" id="KL363248">
    <property type="protein sequence ID" value="KFD50776.1"/>
    <property type="molecule type" value="Genomic_DNA"/>
</dbReference>
<dbReference type="EMBL" id="KL367504">
    <property type="protein sequence ID" value="KFD68547.1"/>
    <property type="molecule type" value="Genomic_DNA"/>
</dbReference>